<name>A0A4Y9SU07_9BURK</name>
<dbReference type="PROSITE" id="PS51257">
    <property type="entry name" value="PROKAR_LIPOPROTEIN"/>
    <property type="match status" value="1"/>
</dbReference>
<evidence type="ECO:0000256" key="1">
    <source>
        <dbReference type="SAM" id="MobiDB-lite"/>
    </source>
</evidence>
<sequence>MRHLPHTLRLAAASLLLLTACAGAQQSPPAPTDTAPATATDPAGNAGALWQQIKQANADQSCDNSSQCHTIGIGAKACGGPENYLAWSSKNNDGAKLKSLVELHSAARRADDKRQHMMSTCSVVSDPGATCRAGVCVLNARNPANPGGPNLQ</sequence>
<organism evidence="3 4">
    <name type="scientific">Duganella callida</name>
    <dbReference type="NCBI Taxonomy" id="2561932"/>
    <lineage>
        <taxon>Bacteria</taxon>
        <taxon>Pseudomonadati</taxon>
        <taxon>Pseudomonadota</taxon>
        <taxon>Betaproteobacteria</taxon>
        <taxon>Burkholderiales</taxon>
        <taxon>Oxalobacteraceae</taxon>
        <taxon>Telluria group</taxon>
        <taxon>Duganella</taxon>
    </lineage>
</organism>
<dbReference type="RefSeq" id="WP_135200094.1">
    <property type="nucleotide sequence ID" value="NZ_SPVG01000028.1"/>
</dbReference>
<accession>A0A4Y9SU07</accession>
<feature type="chain" id="PRO_5021476821" description="DUF4189 domain-containing protein" evidence="2">
    <location>
        <begin position="25"/>
        <end position="152"/>
    </location>
</feature>
<keyword evidence="2" id="KW-0732">Signal</keyword>
<gene>
    <name evidence="3" type="ORF">E4L98_03030</name>
</gene>
<dbReference type="EMBL" id="SPVG01000028">
    <property type="protein sequence ID" value="TFW29945.1"/>
    <property type="molecule type" value="Genomic_DNA"/>
</dbReference>
<dbReference type="OrthoDB" id="8703681at2"/>
<evidence type="ECO:0008006" key="5">
    <source>
        <dbReference type="Google" id="ProtNLM"/>
    </source>
</evidence>
<evidence type="ECO:0000313" key="4">
    <source>
        <dbReference type="Proteomes" id="UP000297729"/>
    </source>
</evidence>
<comment type="caution">
    <text evidence="3">The sequence shown here is derived from an EMBL/GenBank/DDBJ whole genome shotgun (WGS) entry which is preliminary data.</text>
</comment>
<feature type="compositionally biased region" description="Low complexity" evidence="1">
    <location>
        <begin position="32"/>
        <end position="43"/>
    </location>
</feature>
<evidence type="ECO:0000313" key="3">
    <source>
        <dbReference type="EMBL" id="TFW29945.1"/>
    </source>
</evidence>
<proteinExistence type="predicted"/>
<evidence type="ECO:0000256" key="2">
    <source>
        <dbReference type="SAM" id="SignalP"/>
    </source>
</evidence>
<dbReference type="Proteomes" id="UP000297729">
    <property type="component" value="Unassembled WGS sequence"/>
</dbReference>
<protein>
    <recommendedName>
        <fullName evidence="5">DUF4189 domain-containing protein</fullName>
    </recommendedName>
</protein>
<keyword evidence="4" id="KW-1185">Reference proteome</keyword>
<feature type="signal peptide" evidence="2">
    <location>
        <begin position="1"/>
        <end position="24"/>
    </location>
</feature>
<dbReference type="AlphaFoldDB" id="A0A4Y9SU07"/>
<reference evidence="3 4" key="1">
    <citation type="submission" date="2019-03" db="EMBL/GenBank/DDBJ databases">
        <title>Draft Genome Sequence of Duganella callidus sp. nov., a Novel Duganella Species Isolated from Cultivated Soil.</title>
        <authorList>
            <person name="Raths R."/>
            <person name="Peta V."/>
            <person name="Bucking H."/>
        </authorList>
    </citation>
    <scope>NUCLEOTIDE SEQUENCE [LARGE SCALE GENOMIC DNA]</scope>
    <source>
        <strain evidence="3 4">DN04</strain>
    </source>
</reference>
<feature type="region of interest" description="Disordered" evidence="1">
    <location>
        <begin position="25"/>
        <end position="44"/>
    </location>
</feature>